<proteinExistence type="predicted"/>
<dbReference type="InterPro" id="IPR012337">
    <property type="entry name" value="RNaseH-like_sf"/>
</dbReference>
<dbReference type="Gene3D" id="3.30.420.10">
    <property type="entry name" value="Ribonuclease H-like superfamily/Ribonuclease H"/>
    <property type="match status" value="1"/>
</dbReference>
<evidence type="ECO:0000313" key="3">
    <source>
        <dbReference type="Proteomes" id="UP000008237"/>
    </source>
</evidence>
<dbReference type="EMBL" id="GL452895">
    <property type="protein sequence ID" value="EFN76629.1"/>
    <property type="molecule type" value="Genomic_DNA"/>
</dbReference>
<name>E2C624_HARSA</name>
<dbReference type="AlphaFoldDB" id="E2C624"/>
<dbReference type="SUPFAM" id="SSF53098">
    <property type="entry name" value="Ribonuclease H-like"/>
    <property type="match status" value="1"/>
</dbReference>
<dbReference type="GO" id="GO:0004523">
    <property type="term" value="F:RNA-DNA hybrid ribonuclease activity"/>
    <property type="evidence" value="ECO:0007669"/>
    <property type="project" value="InterPro"/>
</dbReference>
<gene>
    <name evidence="2" type="ORF">EAI_07164</name>
</gene>
<feature type="domain" description="RNase H type-1" evidence="1">
    <location>
        <begin position="14"/>
        <end position="95"/>
    </location>
</feature>
<dbReference type="STRING" id="610380.E2C624"/>
<dbReference type="Proteomes" id="UP000008237">
    <property type="component" value="Unassembled WGS sequence"/>
</dbReference>
<keyword evidence="3" id="KW-1185">Reference proteome</keyword>
<protein>
    <recommendedName>
        <fullName evidence="1">RNase H type-1 domain-containing protein</fullName>
    </recommendedName>
</protein>
<sequence>AVYSSELNIFLKYHLSDFNSVFEAESFAILHTLVAISDSNCKKAVIASDSLSVLTFFNSPDIKGKYHPLVYMMRDIIHNLYLQNITIAFIWIPEHHNIPGNEAVDLLAKE</sequence>
<accession>E2C624</accession>
<evidence type="ECO:0000259" key="1">
    <source>
        <dbReference type="Pfam" id="PF13456"/>
    </source>
</evidence>
<dbReference type="InterPro" id="IPR002156">
    <property type="entry name" value="RNaseH_domain"/>
</dbReference>
<reference evidence="2 3" key="1">
    <citation type="journal article" date="2010" name="Science">
        <title>Genomic comparison of the ants Camponotus floridanus and Harpegnathos saltator.</title>
        <authorList>
            <person name="Bonasio R."/>
            <person name="Zhang G."/>
            <person name="Ye C."/>
            <person name="Mutti N.S."/>
            <person name="Fang X."/>
            <person name="Qin N."/>
            <person name="Donahue G."/>
            <person name="Yang P."/>
            <person name="Li Q."/>
            <person name="Li C."/>
            <person name="Zhang P."/>
            <person name="Huang Z."/>
            <person name="Berger S.L."/>
            <person name="Reinberg D."/>
            <person name="Wang J."/>
            <person name="Liebig J."/>
        </authorList>
    </citation>
    <scope>NUCLEOTIDE SEQUENCE [LARGE SCALE GENOMIC DNA]</scope>
    <source>
        <strain evidence="2 3">R22 G/1</strain>
    </source>
</reference>
<feature type="non-terminal residue" evidence="2">
    <location>
        <position position="1"/>
    </location>
</feature>
<dbReference type="InParanoid" id="E2C624"/>
<dbReference type="GO" id="GO:0003676">
    <property type="term" value="F:nucleic acid binding"/>
    <property type="evidence" value="ECO:0007669"/>
    <property type="project" value="InterPro"/>
</dbReference>
<dbReference type="CDD" id="cd09276">
    <property type="entry name" value="Rnase_HI_RT_non_LTR"/>
    <property type="match status" value="1"/>
</dbReference>
<organism evidence="3">
    <name type="scientific">Harpegnathos saltator</name>
    <name type="common">Jerdon's jumping ant</name>
    <dbReference type="NCBI Taxonomy" id="610380"/>
    <lineage>
        <taxon>Eukaryota</taxon>
        <taxon>Metazoa</taxon>
        <taxon>Ecdysozoa</taxon>
        <taxon>Arthropoda</taxon>
        <taxon>Hexapoda</taxon>
        <taxon>Insecta</taxon>
        <taxon>Pterygota</taxon>
        <taxon>Neoptera</taxon>
        <taxon>Endopterygota</taxon>
        <taxon>Hymenoptera</taxon>
        <taxon>Apocrita</taxon>
        <taxon>Aculeata</taxon>
        <taxon>Formicoidea</taxon>
        <taxon>Formicidae</taxon>
        <taxon>Ponerinae</taxon>
        <taxon>Ponerini</taxon>
        <taxon>Harpegnathos</taxon>
    </lineage>
</organism>
<dbReference type="Pfam" id="PF13456">
    <property type="entry name" value="RVT_3"/>
    <property type="match status" value="1"/>
</dbReference>
<evidence type="ECO:0000313" key="2">
    <source>
        <dbReference type="EMBL" id="EFN76629.1"/>
    </source>
</evidence>
<dbReference type="InterPro" id="IPR036397">
    <property type="entry name" value="RNaseH_sf"/>
</dbReference>
<feature type="non-terminal residue" evidence="2">
    <location>
        <position position="110"/>
    </location>
</feature>